<dbReference type="InParanoid" id="A0A1S3BH69"/>
<evidence type="ECO:0000313" key="10">
    <source>
        <dbReference type="Proteomes" id="UP001652600"/>
    </source>
</evidence>
<dbReference type="PANTHER" id="PTHR32448">
    <property type="entry name" value="OS08G0158400 PROTEIN"/>
    <property type="match status" value="1"/>
</dbReference>
<dbReference type="PROSITE" id="PS51387">
    <property type="entry name" value="FAD_PCMH"/>
    <property type="match status" value="1"/>
</dbReference>
<comment type="cofactor">
    <cofactor evidence="1">
        <name>FAD</name>
        <dbReference type="ChEBI" id="CHEBI:57692"/>
    </cofactor>
</comment>
<dbReference type="GeneID" id="103489514"/>
<dbReference type="InterPro" id="IPR012951">
    <property type="entry name" value="BBE"/>
</dbReference>
<keyword evidence="10" id="KW-1185">Reference proteome</keyword>
<dbReference type="Pfam" id="PF01565">
    <property type="entry name" value="FAD_binding_4"/>
    <property type="match status" value="1"/>
</dbReference>
<dbReference type="SUPFAM" id="SSF56176">
    <property type="entry name" value="FAD-binding/transporter-associated domain-like"/>
    <property type="match status" value="1"/>
</dbReference>
<evidence type="ECO:0000313" key="9">
    <source>
        <dbReference type="EnsemblPlants" id="MELO3C002841.2.1"/>
    </source>
</evidence>
<dbReference type="InterPro" id="IPR016167">
    <property type="entry name" value="FAD-bd_PCMH_sub1"/>
</dbReference>
<evidence type="ECO:0000256" key="2">
    <source>
        <dbReference type="ARBA" id="ARBA00005466"/>
    </source>
</evidence>
<evidence type="ECO:0000256" key="1">
    <source>
        <dbReference type="ARBA" id="ARBA00001974"/>
    </source>
</evidence>
<keyword evidence="3" id="KW-0285">Flavoprotein</keyword>
<dbReference type="KEGG" id="cmo:103489514"/>
<dbReference type="GO" id="GO:0071949">
    <property type="term" value="F:FAD binding"/>
    <property type="evidence" value="ECO:0007669"/>
    <property type="project" value="InterPro"/>
</dbReference>
<keyword evidence="6" id="KW-0325">Glycoprotein</keyword>
<evidence type="ECO:0000313" key="11">
    <source>
        <dbReference type="RefSeq" id="XP_008446963.2"/>
    </source>
</evidence>
<name>A0A1S3BH69_CUCME</name>
<dbReference type="InterPro" id="IPR036318">
    <property type="entry name" value="FAD-bd_PCMH-like_sf"/>
</dbReference>
<dbReference type="Gene3D" id="3.30.465.10">
    <property type="match status" value="1"/>
</dbReference>
<dbReference type="eggNOG" id="ENOG502QWJC">
    <property type="taxonomic scope" value="Eukaryota"/>
</dbReference>
<sequence length="547" mass="62333">MMGIPQCRIRHYLFLLFYLPFIWLSSSSYSLQAESFLECFNSTSYYYSPQSIPISKVVFTSKSSALFSSLLQSSIKNLRFLNTSLQKPLFLVTPFHQSHVQSAIVCANKKGLQIRVRSGGHDYEGISYVSSDQSQFILLDFINFRSIDIDMKTETAIVEAGATLGELYYRIAEKSPIHGFPAGSCPTVGMGGHVGGGGFGTLFRKYGLAADNVIDAKIVDVNGRIMDRNSMGEDLFWAIRGGGGASFGVILSWKLKLVYVPSNVTVFVVQKTLEQGAIHLFQKWQRIAHKLHEDLFLHVTMGVIDEQNKTPNMSSKTILISFVSLFLGRIERLIPLMNSHFPELGLERNNCTEMSWIQSVLFFAGISIETPPKVLLKRPPTSKMLFFKAKSDFVISPIPQIGFEGLWTKMLEEEASYLILTPYGGKMRQISDFDTPFPHRKGNIFGIQYMVTWENANETYRHLSWIREVYDYMEPYVSKHPRAAYLNYRDLDLGRNCGRNTSYEEAKVWGLKYYKSNFDRLVRVKTKVDPLNFFWNEQSIPTSVYHS</sequence>
<keyword evidence="5" id="KW-0274">FAD</keyword>
<dbReference type="Pfam" id="PF08031">
    <property type="entry name" value="BBE"/>
    <property type="match status" value="1"/>
</dbReference>
<comment type="similarity">
    <text evidence="2">Belongs to the oxygen-dependent FAD-linked oxidoreductase family.</text>
</comment>
<reference evidence="11" key="2">
    <citation type="submission" date="2025-05" db="UniProtKB">
        <authorList>
            <consortium name="RefSeq"/>
        </authorList>
    </citation>
    <scope>IDENTIFICATION</scope>
    <source>
        <tissue evidence="11">Stem</tissue>
    </source>
</reference>
<accession>A0A1S3BH69</accession>
<dbReference type="InterPro" id="IPR006094">
    <property type="entry name" value="Oxid_FAD_bind_N"/>
</dbReference>
<reference evidence="9" key="1">
    <citation type="submission" date="2023-03" db="UniProtKB">
        <authorList>
            <consortium name="EnsemblPlants"/>
        </authorList>
    </citation>
    <scope>IDENTIFICATION</scope>
</reference>
<evidence type="ECO:0000259" key="8">
    <source>
        <dbReference type="PROSITE" id="PS51387"/>
    </source>
</evidence>
<accession>A0A9I9CFL4</accession>
<evidence type="ECO:0000256" key="5">
    <source>
        <dbReference type="ARBA" id="ARBA00022827"/>
    </source>
</evidence>
<evidence type="ECO:0000256" key="7">
    <source>
        <dbReference type="SAM" id="SignalP"/>
    </source>
</evidence>
<proteinExistence type="inferred from homology"/>
<feature type="domain" description="FAD-binding PCMH-type" evidence="8">
    <location>
        <begin position="84"/>
        <end position="260"/>
    </location>
</feature>
<protein>
    <submittedName>
        <fullName evidence="11">Tetrahydroberberine oxidase-like</fullName>
    </submittedName>
</protein>
<organism evidence="10 11">
    <name type="scientific">Cucumis melo</name>
    <name type="common">Muskmelon</name>
    <dbReference type="NCBI Taxonomy" id="3656"/>
    <lineage>
        <taxon>Eukaryota</taxon>
        <taxon>Viridiplantae</taxon>
        <taxon>Streptophyta</taxon>
        <taxon>Embryophyta</taxon>
        <taxon>Tracheophyta</taxon>
        <taxon>Spermatophyta</taxon>
        <taxon>Magnoliopsida</taxon>
        <taxon>eudicotyledons</taxon>
        <taxon>Gunneridae</taxon>
        <taxon>Pentapetalae</taxon>
        <taxon>rosids</taxon>
        <taxon>fabids</taxon>
        <taxon>Cucurbitales</taxon>
        <taxon>Cucurbitaceae</taxon>
        <taxon>Benincaseae</taxon>
        <taxon>Cucumis</taxon>
    </lineage>
</organism>
<dbReference type="InterPro" id="IPR016166">
    <property type="entry name" value="FAD-bd_PCMH"/>
</dbReference>
<evidence type="ECO:0000256" key="6">
    <source>
        <dbReference type="ARBA" id="ARBA00023180"/>
    </source>
</evidence>
<dbReference type="GO" id="GO:0016491">
    <property type="term" value="F:oxidoreductase activity"/>
    <property type="evidence" value="ECO:0007669"/>
    <property type="project" value="InterPro"/>
</dbReference>
<evidence type="ECO:0000256" key="4">
    <source>
        <dbReference type="ARBA" id="ARBA00022729"/>
    </source>
</evidence>
<dbReference type="EnsemblPlants" id="MELO3C002841.2.1">
    <property type="protein sequence ID" value="MELO3C002841.2.1"/>
    <property type="gene ID" value="MELO3C002841.2"/>
</dbReference>
<dbReference type="Gene3D" id="3.40.462.20">
    <property type="match status" value="1"/>
</dbReference>
<gene>
    <name evidence="11" type="primary">LOC103489514</name>
</gene>
<feature type="chain" id="PRO_5045018293" evidence="7">
    <location>
        <begin position="29"/>
        <end position="547"/>
    </location>
</feature>
<dbReference type="AlphaFoldDB" id="A0A1S3BH69"/>
<dbReference type="RefSeq" id="XP_008446963.2">
    <property type="nucleotide sequence ID" value="XM_008448741.2"/>
</dbReference>
<feature type="signal peptide" evidence="7">
    <location>
        <begin position="1"/>
        <end position="28"/>
    </location>
</feature>
<evidence type="ECO:0000256" key="3">
    <source>
        <dbReference type="ARBA" id="ARBA00022630"/>
    </source>
</evidence>
<keyword evidence="4 7" id="KW-0732">Signal</keyword>
<dbReference type="Gene3D" id="3.30.43.10">
    <property type="entry name" value="Uridine Diphospho-n-acetylenolpyruvylglucosamine Reductase, domain 2"/>
    <property type="match status" value="1"/>
</dbReference>
<dbReference type="InterPro" id="IPR016169">
    <property type="entry name" value="FAD-bd_PCMH_sub2"/>
</dbReference>
<dbReference type="Gramene" id="MELO3C002841.2.1">
    <property type="protein sequence ID" value="MELO3C002841.2.1"/>
    <property type="gene ID" value="MELO3C002841.2"/>
</dbReference>
<dbReference type="Proteomes" id="UP001652600">
    <property type="component" value="Chromosome 12"/>
</dbReference>